<dbReference type="InterPro" id="IPR036291">
    <property type="entry name" value="NAD(P)-bd_dom_sf"/>
</dbReference>
<protein>
    <recommendedName>
        <fullName evidence="6">Ketoreductase (KR) domain-containing protein</fullName>
    </recommendedName>
</protein>
<sequence length="268" mass="28121">MSAQDIQPGPEFSNGLVGVARALHDTSGTPSPTIFSKEFSLADRVALVTGGNSGIGLESALAFVEAGVRAVYCLDISLNPSAEWTKVKEFASRLQCKAGAGRLEYISVDVSNQGIWKVAQDIGDKEGRLDICLAGAGIIGPSEDSLTLKASDYRKLMEVNLDGVLYTAQAAGQQMQRFNGGGSIILLASVLGHQSMPGSSPHLAYEVAKGGVLQIARSFACELATKGIRVNSISPGFVRTNMVAPLLATLPEERRLASLSPTGRIGSE</sequence>
<dbReference type="HOGENOM" id="CLU_010194_1_1_1"/>
<reference evidence="4" key="1">
    <citation type="submission" date="2014-01" db="EMBL/GenBank/DDBJ databases">
        <title>The genome of the white-rot fungus Pycnoporus cinnabarinus: a basidiomycete model with a versatile arsenal for lignocellulosic biomass breakdown.</title>
        <authorList>
            <person name="Levasseur A."/>
            <person name="Lomascolo A."/>
            <person name="Ruiz-Duenas F.J."/>
            <person name="Uzan E."/>
            <person name="Piumi F."/>
            <person name="Kues U."/>
            <person name="Ram A.F.J."/>
            <person name="Murat C."/>
            <person name="Haon M."/>
            <person name="Benoit I."/>
            <person name="Arfi Y."/>
            <person name="Chevret D."/>
            <person name="Drula E."/>
            <person name="Kwon M.J."/>
            <person name="Gouret P."/>
            <person name="Lesage-Meessen L."/>
            <person name="Lombard V."/>
            <person name="Mariette J."/>
            <person name="Noirot C."/>
            <person name="Park J."/>
            <person name="Patyshakuliyeva A."/>
            <person name="Wieneger R.A.B."/>
            <person name="Wosten H.A.B."/>
            <person name="Martin F."/>
            <person name="Coutinho P.M."/>
            <person name="de Vries R."/>
            <person name="Martinez A.T."/>
            <person name="Klopp C."/>
            <person name="Pontarotti P."/>
            <person name="Henrissat B."/>
            <person name="Record E."/>
        </authorList>
    </citation>
    <scope>NUCLEOTIDE SEQUENCE [LARGE SCALE GENOMIC DNA]</scope>
    <source>
        <strain evidence="4">BRFM137</strain>
    </source>
</reference>
<evidence type="ECO:0000256" key="3">
    <source>
        <dbReference type="RuleBase" id="RU000363"/>
    </source>
</evidence>
<dbReference type="GO" id="GO:0016616">
    <property type="term" value="F:oxidoreductase activity, acting on the CH-OH group of donors, NAD or NADP as acceptor"/>
    <property type="evidence" value="ECO:0007669"/>
    <property type="project" value="UniProtKB-ARBA"/>
</dbReference>
<dbReference type="Proteomes" id="UP000029665">
    <property type="component" value="Unassembled WGS sequence"/>
</dbReference>
<comment type="caution">
    <text evidence="4">The sequence shown here is derived from an EMBL/GenBank/DDBJ whole genome shotgun (WGS) entry which is preliminary data.</text>
</comment>
<dbReference type="OMA" id="RMGRTHE"/>
<evidence type="ECO:0000256" key="1">
    <source>
        <dbReference type="ARBA" id="ARBA00006484"/>
    </source>
</evidence>
<dbReference type="EMBL" id="CCBP010000229">
    <property type="protein sequence ID" value="CDO74936.1"/>
    <property type="molecule type" value="Genomic_DNA"/>
</dbReference>
<dbReference type="Gene3D" id="3.40.50.720">
    <property type="entry name" value="NAD(P)-binding Rossmann-like Domain"/>
    <property type="match status" value="1"/>
</dbReference>
<evidence type="ECO:0000313" key="4">
    <source>
        <dbReference type="EMBL" id="CDO74936.1"/>
    </source>
</evidence>
<evidence type="ECO:0008006" key="6">
    <source>
        <dbReference type="Google" id="ProtNLM"/>
    </source>
</evidence>
<dbReference type="PRINTS" id="PR00081">
    <property type="entry name" value="GDHRDH"/>
</dbReference>
<evidence type="ECO:0000313" key="5">
    <source>
        <dbReference type="Proteomes" id="UP000029665"/>
    </source>
</evidence>
<dbReference type="PANTHER" id="PTHR43008">
    <property type="entry name" value="BENZIL REDUCTASE"/>
    <property type="match status" value="1"/>
</dbReference>
<keyword evidence="5" id="KW-1185">Reference proteome</keyword>
<dbReference type="PRINTS" id="PR00080">
    <property type="entry name" value="SDRFAMILY"/>
</dbReference>
<dbReference type="AlphaFoldDB" id="A0A060SL90"/>
<accession>A0A060SL90</accession>
<organism evidence="4 5">
    <name type="scientific">Pycnoporus cinnabarinus</name>
    <name type="common">Cinnabar-red polypore</name>
    <name type="synonym">Trametes cinnabarina</name>
    <dbReference type="NCBI Taxonomy" id="5643"/>
    <lineage>
        <taxon>Eukaryota</taxon>
        <taxon>Fungi</taxon>
        <taxon>Dikarya</taxon>
        <taxon>Basidiomycota</taxon>
        <taxon>Agaricomycotina</taxon>
        <taxon>Agaricomycetes</taxon>
        <taxon>Polyporales</taxon>
        <taxon>Polyporaceae</taxon>
        <taxon>Trametes</taxon>
    </lineage>
</organism>
<dbReference type="OrthoDB" id="1669814at2759"/>
<comment type="similarity">
    <text evidence="1 3">Belongs to the short-chain dehydrogenases/reductases (SDR) family.</text>
</comment>
<dbReference type="GO" id="GO:0050664">
    <property type="term" value="F:oxidoreductase activity, acting on NAD(P)H, oxygen as acceptor"/>
    <property type="evidence" value="ECO:0007669"/>
    <property type="project" value="TreeGrafter"/>
</dbReference>
<gene>
    <name evidence="4" type="ORF">BN946_scf184945.g8</name>
</gene>
<keyword evidence="2" id="KW-0560">Oxidoreductase</keyword>
<name>A0A060SL90_PYCCI</name>
<dbReference type="STRING" id="5643.A0A060SL90"/>
<proteinExistence type="inferred from homology"/>
<dbReference type="SUPFAM" id="SSF51735">
    <property type="entry name" value="NAD(P)-binding Rossmann-fold domains"/>
    <property type="match status" value="1"/>
</dbReference>
<evidence type="ECO:0000256" key="2">
    <source>
        <dbReference type="ARBA" id="ARBA00023002"/>
    </source>
</evidence>
<dbReference type="InterPro" id="IPR002347">
    <property type="entry name" value="SDR_fam"/>
</dbReference>
<dbReference type="Pfam" id="PF00106">
    <property type="entry name" value="adh_short"/>
    <property type="match status" value="1"/>
</dbReference>
<dbReference type="PANTHER" id="PTHR43008:SF4">
    <property type="entry name" value="CHAIN DEHYDROGENASE, PUTATIVE (AFU_ORTHOLOGUE AFUA_4G08710)-RELATED"/>
    <property type="match status" value="1"/>
</dbReference>